<gene>
    <name evidence="2" type="ORF">EJ02DRAFT_423145</name>
</gene>
<dbReference type="AlphaFoldDB" id="A0A6A5SNT3"/>
<protein>
    <submittedName>
        <fullName evidence="2">Uncharacterized protein</fullName>
    </submittedName>
</protein>
<proteinExistence type="predicted"/>
<evidence type="ECO:0000256" key="1">
    <source>
        <dbReference type="SAM" id="MobiDB-lite"/>
    </source>
</evidence>
<dbReference type="EMBL" id="ML976049">
    <property type="protein sequence ID" value="KAF1941308.1"/>
    <property type="molecule type" value="Genomic_DNA"/>
</dbReference>
<accession>A0A6A5SNT3</accession>
<feature type="region of interest" description="Disordered" evidence="1">
    <location>
        <begin position="217"/>
        <end position="261"/>
    </location>
</feature>
<evidence type="ECO:0000313" key="2">
    <source>
        <dbReference type="EMBL" id="KAF1941308.1"/>
    </source>
</evidence>
<name>A0A6A5SNT3_9PLEO</name>
<evidence type="ECO:0000313" key="3">
    <source>
        <dbReference type="Proteomes" id="UP000800038"/>
    </source>
</evidence>
<feature type="compositionally biased region" description="Low complexity" evidence="1">
    <location>
        <begin position="222"/>
        <end position="248"/>
    </location>
</feature>
<dbReference type="OrthoDB" id="3760848at2759"/>
<sequence length="801" mass="89069">MITTTPGGGMFSRAALSPPPLLIQKKTRRATFRRRILRKPTPSQDSDQYVFGPLDDIIDVIKSDIWESPPDYSFDSSILDWTSPLKAPPTWTVTPLPVSRAPSDHPLTIRKSRNSRSSASGSSFGDLMAYSRSNSQDEPMNGGQVGSPPTTALSPWPLFDTTSCDPAPAPDSSGFTIGAEYSTAQQALENVIYSAGGRSEVPKRRASRLRIFTNGFPRLRRTGTGDTSGSTGDTSETPSPAAAASLATQDETAESLEVNEPSDEAVEAYIRKNARNVSKFGSIMERIAKRLPPPAEFEREASNAHISSATTELPTTLRAAVRVFPEVKILTKDVQEFSVAVDIEGVLHNRKPLPDTSIDVIFVVDNGYYVTDACLDKALDAVNGALYHLGRGDRLALYTTHCTHHAVTGNRPDMHYPIRPFCTDTEETFRELTSRIAQFGTQVWDPPRPNPSMTAVILGIAKSTASEHLKPGRTHVVVLSPAAHVLHDVSTHFPDLYIHRINPATLPYRRDPEIQDTVCSDSCCKNVFASNWSKYQSIPGRIKRILKNARSERPVGALTTLSLDIRTRPGCELIKTYGSKDVPYLYEGQLHTFFVRVRVTKAATQHVDLESRNPVLNSSLGVKDLRQELQNAVALQAMKVHLFDVQVYHQNSLHTVDSWNYTETPLIVIRKLGGLAPPLNTSLEVFKRQYFYKLTQVTTEAAKAEGQNILTALADNNEQARRLIERMVKEIECHRVIEEYEQQYRQKLPLCPGPIQIEASDHEWLVDLWNRKKIKRKGVAVVKEEDITGLTNGINRMERLG</sequence>
<reference evidence="2" key="1">
    <citation type="journal article" date="2020" name="Stud. Mycol.">
        <title>101 Dothideomycetes genomes: a test case for predicting lifestyles and emergence of pathogens.</title>
        <authorList>
            <person name="Haridas S."/>
            <person name="Albert R."/>
            <person name="Binder M."/>
            <person name="Bloem J."/>
            <person name="Labutti K."/>
            <person name="Salamov A."/>
            <person name="Andreopoulos B."/>
            <person name="Baker S."/>
            <person name="Barry K."/>
            <person name="Bills G."/>
            <person name="Bluhm B."/>
            <person name="Cannon C."/>
            <person name="Castanera R."/>
            <person name="Culley D."/>
            <person name="Daum C."/>
            <person name="Ezra D."/>
            <person name="Gonzalez J."/>
            <person name="Henrissat B."/>
            <person name="Kuo A."/>
            <person name="Liang C."/>
            <person name="Lipzen A."/>
            <person name="Lutzoni F."/>
            <person name="Magnuson J."/>
            <person name="Mondo S."/>
            <person name="Nolan M."/>
            <person name="Ohm R."/>
            <person name="Pangilinan J."/>
            <person name="Park H.-J."/>
            <person name="Ramirez L."/>
            <person name="Alfaro M."/>
            <person name="Sun H."/>
            <person name="Tritt A."/>
            <person name="Yoshinaga Y."/>
            <person name="Zwiers L.-H."/>
            <person name="Turgeon B."/>
            <person name="Goodwin S."/>
            <person name="Spatafora J."/>
            <person name="Crous P."/>
            <person name="Grigoriev I."/>
        </authorList>
    </citation>
    <scope>NUCLEOTIDE SEQUENCE</scope>
    <source>
        <strain evidence="2">CBS 161.51</strain>
    </source>
</reference>
<feature type="region of interest" description="Disordered" evidence="1">
    <location>
        <begin position="96"/>
        <end position="171"/>
    </location>
</feature>
<organism evidence="2 3">
    <name type="scientific">Clathrospora elynae</name>
    <dbReference type="NCBI Taxonomy" id="706981"/>
    <lineage>
        <taxon>Eukaryota</taxon>
        <taxon>Fungi</taxon>
        <taxon>Dikarya</taxon>
        <taxon>Ascomycota</taxon>
        <taxon>Pezizomycotina</taxon>
        <taxon>Dothideomycetes</taxon>
        <taxon>Pleosporomycetidae</taxon>
        <taxon>Pleosporales</taxon>
        <taxon>Diademaceae</taxon>
        <taxon>Clathrospora</taxon>
    </lineage>
</organism>
<dbReference type="Proteomes" id="UP000800038">
    <property type="component" value="Unassembled WGS sequence"/>
</dbReference>
<keyword evidence="3" id="KW-1185">Reference proteome</keyword>